<evidence type="ECO:0000313" key="2">
    <source>
        <dbReference type="Proteomes" id="UP000308886"/>
    </source>
</evidence>
<sequence>MDNFIETTDYDATIHREILDALLRKDAPTYDPQIVEICEDRAVAEMRSYLNKSYDCDRIFAATGTERHPLILMFAIDITVYHIFCQHNPYKMAKIRQDRYDRAIEWLKGIMKGDITIDGAPMLEDDAKADNSPWQILADTLRPAFR</sequence>
<organism evidence="1 2">
    <name type="scientific">Palleniella muris</name>
    <dbReference type="NCBI Taxonomy" id="3038145"/>
    <lineage>
        <taxon>Bacteria</taxon>
        <taxon>Pseudomonadati</taxon>
        <taxon>Bacteroidota</taxon>
        <taxon>Bacteroidia</taxon>
        <taxon>Bacteroidales</taxon>
        <taxon>Prevotellaceae</taxon>
        <taxon>Palleniella</taxon>
    </lineage>
</organism>
<evidence type="ECO:0000313" key="1">
    <source>
        <dbReference type="EMBL" id="TGX82995.1"/>
    </source>
</evidence>
<comment type="caution">
    <text evidence="1">The sequence shown here is derived from an EMBL/GenBank/DDBJ whole genome shotgun (WGS) entry which is preliminary data.</text>
</comment>
<name>A0AC61QSC9_9BACT</name>
<dbReference type="Proteomes" id="UP000308886">
    <property type="component" value="Unassembled WGS sequence"/>
</dbReference>
<protein>
    <submittedName>
        <fullName evidence="1">DUF1320 domain-containing protein</fullName>
    </submittedName>
</protein>
<gene>
    <name evidence="1" type="ORF">E5358_04865</name>
</gene>
<reference evidence="1" key="1">
    <citation type="submission" date="2019-04" db="EMBL/GenBank/DDBJ databases">
        <title>Microbes associate with the intestines of laboratory mice.</title>
        <authorList>
            <person name="Navarre W."/>
            <person name="Wong E."/>
            <person name="Huang K."/>
            <person name="Tropini C."/>
            <person name="Ng K."/>
            <person name="Yu B."/>
        </authorList>
    </citation>
    <scope>NUCLEOTIDE SEQUENCE</scope>
    <source>
        <strain evidence="1">NM73_A23</strain>
    </source>
</reference>
<dbReference type="EMBL" id="SRZC01000006">
    <property type="protein sequence ID" value="TGX82995.1"/>
    <property type="molecule type" value="Genomic_DNA"/>
</dbReference>
<accession>A0AC61QSC9</accession>
<proteinExistence type="predicted"/>
<keyword evidence="2" id="KW-1185">Reference proteome</keyword>